<dbReference type="CDD" id="cd04712">
    <property type="entry name" value="BAH_DCM_I"/>
    <property type="match status" value="1"/>
</dbReference>
<feature type="region of interest" description="Disordered" evidence="12">
    <location>
        <begin position="1"/>
        <end position="400"/>
    </location>
</feature>
<dbReference type="SMART" id="SM00439">
    <property type="entry name" value="BAH"/>
    <property type="match status" value="2"/>
</dbReference>
<feature type="compositionally biased region" description="Polar residues" evidence="12">
    <location>
        <begin position="347"/>
        <end position="360"/>
    </location>
</feature>
<dbReference type="PROSITE" id="PS51679">
    <property type="entry name" value="SAM_MT_C5"/>
    <property type="match status" value="1"/>
</dbReference>
<dbReference type="FunFam" id="3.40.50.150:FF:000108">
    <property type="entry name" value="DNA (cytosine-5)-methyltransferase"/>
    <property type="match status" value="1"/>
</dbReference>
<accession>A0AAN9F8H3</accession>
<protein>
    <recommendedName>
        <fullName evidence="11">Cytosine-specific methyltransferase</fullName>
        <ecNumber evidence="11">2.1.1.37</ecNumber>
    </recommendedName>
</protein>
<keyword evidence="15" id="KW-1185">Reference proteome</keyword>
<dbReference type="Gene3D" id="2.30.30.490">
    <property type="match status" value="2"/>
</dbReference>
<dbReference type="InterPro" id="IPR022702">
    <property type="entry name" value="Cytosine_MeTrfase1_RFD"/>
</dbReference>
<comment type="caution">
    <text evidence="14">The sequence shown here is derived from an EMBL/GenBank/DDBJ whole genome shotgun (WGS) entry which is preliminary data.</text>
</comment>
<evidence type="ECO:0000256" key="10">
    <source>
        <dbReference type="RuleBase" id="RU000416"/>
    </source>
</evidence>
<keyword evidence="6" id="KW-0238">DNA-binding</keyword>
<feature type="compositionally biased region" description="Basic residues" evidence="12">
    <location>
        <begin position="174"/>
        <end position="183"/>
    </location>
</feature>
<dbReference type="PROSITE" id="PS51038">
    <property type="entry name" value="BAH"/>
    <property type="match status" value="2"/>
</dbReference>
<feature type="region of interest" description="Disordered" evidence="12">
    <location>
        <begin position="1013"/>
        <end position="1038"/>
    </location>
</feature>
<feature type="compositionally biased region" description="Polar residues" evidence="12">
    <location>
        <begin position="121"/>
        <end position="134"/>
    </location>
</feature>
<dbReference type="GO" id="GO:0032259">
    <property type="term" value="P:methylation"/>
    <property type="evidence" value="ECO:0007669"/>
    <property type="project" value="UniProtKB-KW"/>
</dbReference>
<dbReference type="EC" id="2.1.1.37" evidence="11"/>
<evidence type="ECO:0000313" key="14">
    <source>
        <dbReference type="EMBL" id="KAK7270756.1"/>
    </source>
</evidence>
<evidence type="ECO:0000313" key="15">
    <source>
        <dbReference type="Proteomes" id="UP001359559"/>
    </source>
</evidence>
<dbReference type="InterPro" id="IPR043151">
    <property type="entry name" value="BAH_sf"/>
</dbReference>
<sequence>MALVRSRGQWARRKPSLPNFAPPPKSYGPKKTHPFQITKSHAQQQQHSFSSKNVCVLQKRKRIQDMGSASLLDSSTTPNHSSQPSPSSKPAGKRGKSKPKSVISKPEEKVMAKGTKKKQSLSKSSEPPVATNNSKAEEVLDGGNRKGQSLSENNDPPATICNSKPEEEVIAKGKGGKKGRSKQKSIVSKPEEEVIGGGTQKKRSSSKSGGPPAATPNPKAEEEVLARGKRKKQRLLENSEPPTPATTCSSKPEEEVIAKGGKKGKSKQKSLVSKPDEEVMARSTQKKRNLSKNSEPPTTTHNSKAEEEVLAGGEQKKQSSSENSEPCDSEPEEEVMAGGKQKKRSLLKSSEPPSDTCNSNLKEEVKAGGKHKKRSLSESSEPSAATRKMPKRAAASKNLKEKSFSISEKSCLIETEKDQIVDDEILAVRLTAGQDDGRPNRRITDFILHDENGTAQPLELLEVTDLFISGIILPLEASMGKKKEKGIRCEGFGRIESWDISGYEDGSPVIWLSTDIADYDCLKPAASYKKFYDHFFEKARACIEVYKKLAKSSGGDPDISLDELLAGMARSLSGSKCFSGTASIKDFVISQGEFIYKQLIGLEMTSKTNDRMFADIPVLNALRDESKKQASYAHPQVMPSNGTLRIGSRVEDEENKNRIDSTSVDEEDEDAKLARLLQEEENWKSMKQRKNPRSASVSSKYYIKINEDEIANDYPLPAFYKTSLQETDEFIVFDNDYDVYDIEDLPRSMLHNWSLYNSDARLVSLELLPMKSCSDIDVTIFGSGIMTSDDGSGFNLDTEAGQSSVSSGAQATDGIPIYLSAIKEWMIEFGSSMVFISIRTDMAWYRLGKPSKQYAPWYDTVLKTARLAISIITLLKEQSRVSRLSFGDAVKKVSEFTQKHSSYISSDPLAVERYIVVHGQIILQLFAEFPDDNIRKSAFVTGLISKMEARHHTKWLVKKKKVLPRSEPNLNPRAAVANIVSKRKAMQATTTRLINRIWGEYYSNHLPEDLKEEASNELKDEDEVEEQEENEDEDNEEETILLEETPKAHSASKQIKTFSADREIRWEGEPEGKTRSGCCIYKQAIIHGEVISAGRSVLVEIDESDELPDIYYVEYMFESKIGRKMFHGRMMERGCQTVLGNTANEREVFLTNECKDLGLQDINQTVVVNIKRMPWGHQHRKDNIAADKMERAKAEERKKKGLPTEYYCKSLYWPERGAFFSLPLDTLGLGSGNCHSCKLKDTEREKDIFKVNSSKSGFKLNGIEYSLYDYIYVSPFEILEKIEQGTHKSGRNVGLKAYVVCQVLEIIVKNEIKQAEMKSTQVKIRRLYRPEDVSDEKAYSSDVQEVYYSDETQIISVESIEGKCEVRKKNDVPEGSAPGIFQNVFFCERLYDPATGSLKQLPAHMKVKYSSAHTADAAARKRKGKCKEGDSTSEADKEAKTLNEKRLATLDIFAGCGGLSEGLHRSGVSSTKWAIEYEEPAGDAFKANHPEALVFINNCNVILRAVMEKCGDTDDCISTSEAAELAAKLDEKEISSLPMPGEVDFINGGPPCQGFSGMNRFNQSSWSKVQCEMILAFLSFADYFRPRYFLLENVRNFVSFNKGQTFRLTLASLLEMGYQVRFGILEAGAFGVSQSRKRAFIWAASPDDVLPEWPEPMHVFAAPELKITLSEKVQYAAVQSTANGAPLRAITVRDTIGDLPAVGNGASKGNMEYQNDPVSWFQKKIRGDMAVLTDHISKEMNELNLIRCQKIPKRPGADWRDLPDEKVKLSTGQVVDLIPWCLPNTAKRHNQWKGLFGRLDWLGNFPTSITDPQPMGKVGMCFHPDQDRILTVRECARSQGFPDSYQFCGNIIHKHRQIGNAVPPPLAFALGRKLKEAVDSKSST</sequence>
<evidence type="ECO:0000256" key="5">
    <source>
        <dbReference type="ARBA" id="ARBA00022737"/>
    </source>
</evidence>
<dbReference type="PROSITE" id="PS00095">
    <property type="entry name" value="C5_MTASE_2"/>
    <property type="match status" value="1"/>
</dbReference>
<dbReference type="Proteomes" id="UP001359559">
    <property type="component" value="Unassembled WGS sequence"/>
</dbReference>
<gene>
    <name evidence="14" type="ORF">RJT34_26154</name>
</gene>
<dbReference type="PROSITE" id="PS00094">
    <property type="entry name" value="C5_MTASE_1"/>
    <property type="match status" value="1"/>
</dbReference>
<dbReference type="Gene3D" id="3.40.50.150">
    <property type="entry name" value="Vaccinia Virus protein VP39"/>
    <property type="match status" value="1"/>
</dbReference>
<keyword evidence="5" id="KW-0677">Repeat</keyword>
<dbReference type="GO" id="GO:0005634">
    <property type="term" value="C:nucleus"/>
    <property type="evidence" value="ECO:0007669"/>
    <property type="project" value="UniProtKB-SubCell"/>
</dbReference>
<dbReference type="Pfam" id="PF00145">
    <property type="entry name" value="DNA_methylase"/>
    <property type="match status" value="1"/>
</dbReference>
<feature type="region of interest" description="Disordered" evidence="12">
    <location>
        <begin position="1420"/>
        <end position="1439"/>
    </location>
</feature>
<dbReference type="GO" id="GO:0044027">
    <property type="term" value="P:negative regulation of gene expression via chromosomal CpG island methylation"/>
    <property type="evidence" value="ECO:0007669"/>
    <property type="project" value="TreeGrafter"/>
</dbReference>
<evidence type="ECO:0000256" key="2">
    <source>
        <dbReference type="ARBA" id="ARBA00022603"/>
    </source>
</evidence>
<evidence type="ECO:0000256" key="12">
    <source>
        <dbReference type="SAM" id="MobiDB-lite"/>
    </source>
</evidence>
<evidence type="ECO:0000256" key="9">
    <source>
        <dbReference type="PROSITE-ProRule" id="PRU01016"/>
    </source>
</evidence>
<dbReference type="PIRSF" id="PIRSF037404">
    <property type="entry name" value="DNMT1"/>
    <property type="match status" value="1"/>
</dbReference>
<dbReference type="InterPro" id="IPR018117">
    <property type="entry name" value="C5_DNA_meth_AS"/>
</dbReference>
<dbReference type="InterPro" id="IPR050390">
    <property type="entry name" value="C5-Methyltransferase"/>
</dbReference>
<feature type="compositionally biased region" description="Polar residues" evidence="12">
    <location>
        <begin position="291"/>
        <end position="302"/>
    </location>
</feature>
<dbReference type="Pfam" id="PF12047">
    <property type="entry name" value="DNMT1-RFD"/>
    <property type="match status" value="2"/>
</dbReference>
<keyword evidence="7" id="KW-0539">Nucleus</keyword>
<dbReference type="PANTHER" id="PTHR10629">
    <property type="entry name" value="CYTOSINE-SPECIFIC METHYLTRANSFERASE"/>
    <property type="match status" value="1"/>
</dbReference>
<evidence type="ECO:0000256" key="8">
    <source>
        <dbReference type="PIRSR" id="PIRSR037404-1"/>
    </source>
</evidence>
<dbReference type="NCBIfam" id="TIGR00675">
    <property type="entry name" value="dcm"/>
    <property type="match status" value="1"/>
</dbReference>
<feature type="compositionally biased region" description="Polar residues" evidence="12">
    <location>
        <begin position="146"/>
        <end position="162"/>
    </location>
</feature>
<feature type="compositionally biased region" description="Low complexity" evidence="12">
    <location>
        <begin position="40"/>
        <end position="51"/>
    </location>
</feature>
<feature type="domain" description="BAH" evidence="13">
    <location>
        <begin position="1089"/>
        <end position="1223"/>
    </location>
</feature>
<evidence type="ECO:0000256" key="6">
    <source>
        <dbReference type="ARBA" id="ARBA00023125"/>
    </source>
</evidence>
<dbReference type="FunFam" id="3.90.120.10:FF:000002">
    <property type="entry name" value="DNA (cytosine-5)-methyltransferase"/>
    <property type="match status" value="1"/>
</dbReference>
<dbReference type="InterPro" id="IPR029063">
    <property type="entry name" value="SAM-dependent_MTases_sf"/>
</dbReference>
<dbReference type="PANTHER" id="PTHR10629:SF52">
    <property type="entry name" value="DNA (CYTOSINE-5)-METHYLTRANSFERASE 1"/>
    <property type="match status" value="1"/>
</dbReference>
<feature type="compositionally biased region" description="Acidic residues" evidence="12">
    <location>
        <begin position="325"/>
        <end position="335"/>
    </location>
</feature>
<organism evidence="14 15">
    <name type="scientific">Clitoria ternatea</name>
    <name type="common">Butterfly pea</name>
    <dbReference type="NCBI Taxonomy" id="43366"/>
    <lineage>
        <taxon>Eukaryota</taxon>
        <taxon>Viridiplantae</taxon>
        <taxon>Streptophyta</taxon>
        <taxon>Embryophyta</taxon>
        <taxon>Tracheophyta</taxon>
        <taxon>Spermatophyta</taxon>
        <taxon>Magnoliopsida</taxon>
        <taxon>eudicotyledons</taxon>
        <taxon>Gunneridae</taxon>
        <taxon>Pentapetalae</taxon>
        <taxon>rosids</taxon>
        <taxon>fabids</taxon>
        <taxon>Fabales</taxon>
        <taxon>Fabaceae</taxon>
        <taxon>Papilionoideae</taxon>
        <taxon>50 kb inversion clade</taxon>
        <taxon>NPAAA clade</taxon>
        <taxon>indigoferoid/millettioid clade</taxon>
        <taxon>Phaseoleae</taxon>
        <taxon>Clitoria</taxon>
    </lineage>
</organism>
<evidence type="ECO:0000256" key="3">
    <source>
        <dbReference type="ARBA" id="ARBA00022679"/>
    </source>
</evidence>
<keyword evidence="3 9" id="KW-0808">Transferase</keyword>
<dbReference type="CDD" id="cd04708">
    <property type="entry name" value="BAH_plantDCM_II"/>
    <property type="match status" value="1"/>
</dbReference>
<dbReference type="GO" id="GO:0003682">
    <property type="term" value="F:chromatin binding"/>
    <property type="evidence" value="ECO:0007669"/>
    <property type="project" value="InterPro"/>
</dbReference>
<dbReference type="FunFam" id="3.40.50.150:FF:000128">
    <property type="entry name" value="DNA (cytosine-5)-methyltransferase"/>
    <property type="match status" value="1"/>
</dbReference>
<dbReference type="SUPFAM" id="SSF53335">
    <property type="entry name" value="S-adenosyl-L-methionine-dependent methyltransferases"/>
    <property type="match status" value="1"/>
</dbReference>
<name>A0AAN9F8H3_CLITE</name>
<feature type="compositionally biased region" description="Acidic residues" evidence="12">
    <location>
        <begin position="1019"/>
        <end position="1038"/>
    </location>
</feature>
<dbReference type="InterPro" id="IPR001525">
    <property type="entry name" value="C5_MeTfrase"/>
</dbReference>
<dbReference type="GO" id="GO:0003886">
    <property type="term" value="F:DNA (cytosine-5-)-methyltransferase activity"/>
    <property type="evidence" value="ECO:0007669"/>
    <property type="project" value="UniProtKB-EC"/>
</dbReference>
<dbReference type="PRINTS" id="PR00105">
    <property type="entry name" value="C5METTRFRASE"/>
</dbReference>
<feature type="active site" evidence="8 9">
    <location>
        <position position="1552"/>
    </location>
</feature>
<proteinExistence type="inferred from homology"/>
<dbReference type="Pfam" id="PF01426">
    <property type="entry name" value="BAH"/>
    <property type="match status" value="2"/>
</dbReference>
<dbReference type="InterPro" id="IPR031303">
    <property type="entry name" value="C5_meth_CS"/>
</dbReference>
<dbReference type="EMBL" id="JAYKXN010000007">
    <property type="protein sequence ID" value="KAK7270756.1"/>
    <property type="molecule type" value="Genomic_DNA"/>
</dbReference>
<evidence type="ECO:0000256" key="11">
    <source>
        <dbReference type="RuleBase" id="RU000417"/>
    </source>
</evidence>
<evidence type="ECO:0000259" key="13">
    <source>
        <dbReference type="PROSITE" id="PS51038"/>
    </source>
</evidence>
<comment type="subcellular location">
    <subcellularLocation>
        <location evidence="1">Nucleus</location>
    </subcellularLocation>
</comment>
<reference evidence="14 15" key="1">
    <citation type="submission" date="2024-01" db="EMBL/GenBank/DDBJ databases">
        <title>The genomes of 5 underutilized Papilionoideae crops provide insights into root nodulation and disease resistance.</title>
        <authorList>
            <person name="Yuan L."/>
        </authorList>
    </citation>
    <scope>NUCLEOTIDE SEQUENCE [LARGE SCALE GENOMIC DNA]</scope>
    <source>
        <strain evidence="14">LY-2023</strain>
        <tissue evidence="14">Leaf</tissue>
    </source>
</reference>
<dbReference type="Gene3D" id="3.90.120.10">
    <property type="entry name" value="DNA Methylase, subunit A, domain 2"/>
    <property type="match status" value="1"/>
</dbReference>
<evidence type="ECO:0000256" key="4">
    <source>
        <dbReference type="ARBA" id="ARBA00022691"/>
    </source>
</evidence>
<keyword evidence="2 9" id="KW-0489">Methyltransferase</keyword>
<dbReference type="InterPro" id="IPR001025">
    <property type="entry name" value="BAH_dom"/>
</dbReference>
<dbReference type="FunFam" id="3.90.120.10:FF:000004">
    <property type="entry name" value="DNA (cytosine-5)-methyltransferase"/>
    <property type="match status" value="1"/>
</dbReference>
<keyword evidence="4 9" id="KW-0949">S-adenosyl-L-methionine</keyword>
<dbReference type="GO" id="GO:0006346">
    <property type="term" value="P:DNA methylation-dependent constitutive heterochromatin formation"/>
    <property type="evidence" value="ECO:0007669"/>
    <property type="project" value="InterPro"/>
</dbReference>
<comment type="similarity">
    <text evidence="9 10">Belongs to the class I-like SAM-binding methyltransferase superfamily. C5-methyltransferase family.</text>
</comment>
<evidence type="ECO:0000256" key="1">
    <source>
        <dbReference type="ARBA" id="ARBA00004123"/>
    </source>
</evidence>
<comment type="catalytic activity">
    <reaction evidence="11">
        <text>a 2'-deoxycytidine in DNA + S-adenosyl-L-methionine = a 5-methyl-2'-deoxycytidine in DNA + S-adenosyl-L-homocysteine + H(+)</text>
        <dbReference type="Rhea" id="RHEA:13681"/>
        <dbReference type="Rhea" id="RHEA-COMP:11369"/>
        <dbReference type="Rhea" id="RHEA-COMP:11370"/>
        <dbReference type="ChEBI" id="CHEBI:15378"/>
        <dbReference type="ChEBI" id="CHEBI:57856"/>
        <dbReference type="ChEBI" id="CHEBI:59789"/>
        <dbReference type="ChEBI" id="CHEBI:85452"/>
        <dbReference type="ChEBI" id="CHEBI:85454"/>
        <dbReference type="EC" id="2.1.1.37"/>
    </reaction>
</comment>
<evidence type="ECO:0000256" key="7">
    <source>
        <dbReference type="ARBA" id="ARBA00023242"/>
    </source>
</evidence>
<feature type="domain" description="BAH" evidence="13">
    <location>
        <begin position="1263"/>
        <end position="1402"/>
    </location>
</feature>
<feature type="compositionally biased region" description="Polar residues" evidence="12">
    <location>
        <begin position="71"/>
        <end position="88"/>
    </location>
</feature>
<feature type="compositionally biased region" description="Basic and acidic residues" evidence="12">
    <location>
        <begin position="1426"/>
        <end position="1439"/>
    </location>
</feature>
<dbReference type="GO" id="GO:0003677">
    <property type="term" value="F:DNA binding"/>
    <property type="evidence" value="ECO:0007669"/>
    <property type="project" value="UniProtKB-KW"/>
</dbReference>